<accession>A0A0C2CAS3</accession>
<evidence type="ECO:0000313" key="1">
    <source>
        <dbReference type="EMBL" id="KIH53383.1"/>
    </source>
</evidence>
<dbReference type="AlphaFoldDB" id="A0A0C2CAS3"/>
<evidence type="ECO:0000313" key="2">
    <source>
        <dbReference type="Proteomes" id="UP000054047"/>
    </source>
</evidence>
<organism evidence="1 2">
    <name type="scientific">Ancylostoma duodenale</name>
    <dbReference type="NCBI Taxonomy" id="51022"/>
    <lineage>
        <taxon>Eukaryota</taxon>
        <taxon>Metazoa</taxon>
        <taxon>Ecdysozoa</taxon>
        <taxon>Nematoda</taxon>
        <taxon>Chromadorea</taxon>
        <taxon>Rhabditida</taxon>
        <taxon>Rhabditina</taxon>
        <taxon>Rhabditomorpha</taxon>
        <taxon>Strongyloidea</taxon>
        <taxon>Ancylostomatidae</taxon>
        <taxon>Ancylostomatinae</taxon>
        <taxon>Ancylostoma</taxon>
    </lineage>
</organism>
<keyword evidence="2" id="KW-1185">Reference proteome</keyword>
<sequence length="86" mass="9636">MTSSRCTKPSAPGFGGVQARRDGHHYERVLTRKTKPEPATHLIRIDFPPPHIDLILSRFTCKMTVGFGDLYPQGDMEYMLASIGEC</sequence>
<reference evidence="1 2" key="1">
    <citation type="submission" date="2013-12" db="EMBL/GenBank/DDBJ databases">
        <title>Draft genome of the parsitic nematode Ancylostoma duodenale.</title>
        <authorList>
            <person name="Mitreva M."/>
        </authorList>
    </citation>
    <scope>NUCLEOTIDE SEQUENCE [LARGE SCALE GENOMIC DNA]</scope>
    <source>
        <strain evidence="1 2">Zhejiang</strain>
    </source>
</reference>
<dbReference type="EMBL" id="KN741357">
    <property type="protein sequence ID" value="KIH53383.1"/>
    <property type="molecule type" value="Genomic_DNA"/>
</dbReference>
<name>A0A0C2CAS3_9BILA</name>
<proteinExistence type="predicted"/>
<protein>
    <submittedName>
        <fullName evidence="1">Uncharacterized protein</fullName>
    </submittedName>
</protein>
<gene>
    <name evidence="1" type="ORF">ANCDUO_16492</name>
</gene>
<dbReference type="Proteomes" id="UP000054047">
    <property type="component" value="Unassembled WGS sequence"/>
</dbReference>